<reference evidence="7" key="2">
    <citation type="journal article" date="2013" name="Nat. Genet.">
        <title>The genome of the platyfish, Xiphophorus maculatus, provides insights into evolutionary adaptation and several complex traits.</title>
        <authorList>
            <person name="Schartl M."/>
            <person name="Walter R.B."/>
            <person name="Shen Y."/>
            <person name="Garcia T."/>
            <person name="Catchen J."/>
            <person name="Amores A."/>
            <person name="Braasch I."/>
            <person name="Chalopin D."/>
            <person name="Volff J.N."/>
            <person name="Lesch K.P."/>
            <person name="Bisazza A."/>
            <person name="Minx P."/>
            <person name="Hillier L."/>
            <person name="Wilson R.K."/>
            <person name="Fuerstenberg S."/>
            <person name="Boore J."/>
            <person name="Searle S."/>
            <person name="Postlethwait J.H."/>
            <person name="Warren W.C."/>
        </authorList>
    </citation>
    <scope>NUCLEOTIDE SEQUENCE [LARGE SCALE GENOMIC DNA]</scope>
    <source>
        <strain evidence="7">JP 163 A</strain>
    </source>
</reference>
<dbReference type="SUPFAM" id="SSF48452">
    <property type="entry name" value="TPR-like"/>
    <property type="match status" value="1"/>
</dbReference>
<comment type="similarity">
    <text evidence="4">Belongs to the eIF-3 subunit L family.</text>
</comment>
<sequence length="534" mass="63041">MFLSNLIGFTCSWTPEASLNKVLLFAGDPKADLAYERQYEQQTYHVIPEVIKNFLQYFHKTISDLIDQKVYELQSNRVSSESIEQKIYEIQDVYENSWNKLTDRFFKTSPWPEAEGIASLVGNDAVFLILYKELYYRHIYAKVSMHQLYDNMWLKPAPFPPQFQSFSQYRCKTAKKSEEEIEFLRNNPKIWNVHSVLNVLHSLVDKSNINRQLEVYTSGGDPESVAGEYGRHSLYKMLGYFSLVGLLRLHSLLGDYYQAIKVLENIELNKKSMYSRVPECQITTYYYVGFAYLMMRRYQDAIRVFANILLYIQRTRNMFQRSTYKYEMINKQNEQMHGLLAIALTMYPMRIDESIHTQLREKYGDKMLRMQKGDLQVFEELFSFACPKFLSPVVPNYDNVHPNYHKEPFQQQLKVFAEEVQQQAQLSTIRSFLKLYTTMPVAKLAGFLDMSEQEFRIQLLVFKHKMKNLVWTSGISALDGEFQSASEVDFYIDKDMIHIADTKVARRYGDFFIRQIHKFEEVSRFTKFKTAVEL</sequence>
<evidence type="ECO:0000256" key="2">
    <source>
        <dbReference type="ARBA" id="ARBA00022540"/>
    </source>
</evidence>
<proteinExistence type="inferred from homology"/>
<comment type="subunit">
    <text evidence="4">Component of the eukaryotic translation initiation factor 3 (eIF-3) complex, which is composed of 13 subunits: EIF3A, EIF3B, EIF3C, EIF3D, EIF3E, EIF3F, EIF3G, EIF3H, EIF3I, EIF3J, EIF3K, EIF3L and EIF3M.</text>
</comment>
<protein>
    <recommendedName>
        <fullName evidence="4">Eukaryotic translation initiation factor 3 subunit L</fullName>
        <shortName evidence="4">eIF3l</shortName>
    </recommendedName>
    <alternativeName>
        <fullName evidence="4">Eukaryotic translation initiation factor 3 subunit 6-interacting protein</fullName>
    </alternativeName>
    <alternativeName>
        <fullName evidence="4">Eukaryotic translation initiation factor 3 subunit E-interacting protein</fullName>
    </alternativeName>
</protein>
<dbReference type="PANTHER" id="PTHR13242">
    <property type="entry name" value="EUKARYOTIC TRANSLATION INITIATION FACTOR 3"/>
    <property type="match status" value="1"/>
</dbReference>
<dbReference type="PANTHER" id="PTHR13242:SF0">
    <property type="entry name" value="EUKARYOTIC TRANSLATION INITIATION FACTOR 3 SUBUNIT L"/>
    <property type="match status" value="1"/>
</dbReference>
<reference evidence="6" key="4">
    <citation type="submission" date="2025-09" db="UniProtKB">
        <authorList>
            <consortium name="Ensembl"/>
        </authorList>
    </citation>
    <scope>IDENTIFICATION</scope>
    <source>
        <strain evidence="6">JP 163 A</strain>
    </source>
</reference>
<keyword evidence="3 4" id="KW-0648">Protein biosynthesis</keyword>
<keyword evidence="2 4" id="KW-0396">Initiation factor</keyword>
<dbReference type="InterPro" id="IPR000717">
    <property type="entry name" value="PCI_dom"/>
</dbReference>
<evidence type="ECO:0000313" key="6">
    <source>
        <dbReference type="Ensembl" id="ENSXMAP00000032208.1"/>
    </source>
</evidence>
<dbReference type="GO" id="GO:0005852">
    <property type="term" value="C:eukaryotic translation initiation factor 3 complex"/>
    <property type="evidence" value="ECO:0007669"/>
    <property type="project" value="UniProtKB-UniRule"/>
</dbReference>
<gene>
    <name evidence="4" type="primary">EIF3L</name>
    <name evidence="4" type="synonym">EIF3EIP</name>
    <name evidence="4" type="synonym">EIF3S6IP</name>
</gene>
<accession>A0A3B5QMG6</accession>
<comment type="subcellular location">
    <subcellularLocation>
        <location evidence="4">Cytoplasm</location>
    </subcellularLocation>
</comment>
<evidence type="ECO:0000256" key="4">
    <source>
        <dbReference type="HAMAP-Rule" id="MF_03011"/>
    </source>
</evidence>
<dbReference type="Proteomes" id="UP000002852">
    <property type="component" value="Unassembled WGS sequence"/>
</dbReference>
<dbReference type="PROSITE" id="PS50250">
    <property type="entry name" value="PCI"/>
    <property type="match status" value="1"/>
</dbReference>
<keyword evidence="7" id="KW-1185">Reference proteome</keyword>
<dbReference type="GeneTree" id="ENSGT00390000000411"/>
<dbReference type="GO" id="GO:0003743">
    <property type="term" value="F:translation initiation factor activity"/>
    <property type="evidence" value="ECO:0007669"/>
    <property type="project" value="UniProtKB-UniRule"/>
</dbReference>
<keyword evidence="1 4" id="KW-0963">Cytoplasm</keyword>
<comment type="function">
    <text evidence="4">Component of the eukaryotic translation initiation factor 3 (eIF-3) complex, which is involved in protein synthesis of a specialized repertoire of mRNAs and, together with other initiation factors, stimulates binding of mRNA and methionyl-tRNAi to the 40S ribosome. The eIF-3 complex specifically targets and initiates translation of a subset of mRNAs involved in cell proliferation.</text>
</comment>
<dbReference type="GO" id="GO:0001732">
    <property type="term" value="P:formation of cytoplasmic translation initiation complex"/>
    <property type="evidence" value="ECO:0007669"/>
    <property type="project" value="UniProtKB-UniRule"/>
</dbReference>
<reference evidence="7" key="1">
    <citation type="submission" date="2012-01" db="EMBL/GenBank/DDBJ databases">
        <authorList>
            <person name="Walter R."/>
            <person name="Schartl M."/>
            <person name="Warren W."/>
        </authorList>
    </citation>
    <scope>NUCLEOTIDE SEQUENCE [LARGE SCALE GENOMIC DNA]</scope>
    <source>
        <strain evidence="7">JP 163 A</strain>
    </source>
</reference>
<feature type="domain" description="PCI" evidence="5">
    <location>
        <begin position="300"/>
        <end position="506"/>
    </location>
</feature>
<dbReference type="Pfam" id="PF10255">
    <property type="entry name" value="Paf67"/>
    <property type="match status" value="1"/>
</dbReference>
<evidence type="ECO:0000259" key="5">
    <source>
        <dbReference type="PROSITE" id="PS50250"/>
    </source>
</evidence>
<dbReference type="InterPro" id="IPR019382">
    <property type="entry name" value="eIF3l"/>
</dbReference>
<dbReference type="HAMAP" id="MF_03011">
    <property type="entry name" value="eIF3l"/>
    <property type="match status" value="1"/>
</dbReference>
<evidence type="ECO:0000256" key="3">
    <source>
        <dbReference type="ARBA" id="ARBA00022917"/>
    </source>
</evidence>
<evidence type="ECO:0000256" key="1">
    <source>
        <dbReference type="ARBA" id="ARBA00022490"/>
    </source>
</evidence>
<dbReference type="AlphaFoldDB" id="A0A3B5QMG6"/>
<name>A0A3B5QMG6_XIPMA</name>
<reference evidence="6" key="3">
    <citation type="submission" date="2025-08" db="UniProtKB">
        <authorList>
            <consortium name="Ensembl"/>
        </authorList>
    </citation>
    <scope>IDENTIFICATION</scope>
    <source>
        <strain evidence="6">JP 163 A</strain>
    </source>
</reference>
<dbReference type="Ensembl" id="ENSXMAT00000022678.1">
    <property type="protein sequence ID" value="ENSXMAP00000032208.1"/>
    <property type="gene ID" value="ENSXMAG00000004578.2"/>
</dbReference>
<dbReference type="InterPro" id="IPR011990">
    <property type="entry name" value="TPR-like_helical_dom_sf"/>
</dbReference>
<dbReference type="GO" id="GO:0033290">
    <property type="term" value="C:eukaryotic 48S preinitiation complex"/>
    <property type="evidence" value="ECO:0007669"/>
    <property type="project" value="UniProtKB-UniRule"/>
</dbReference>
<dbReference type="GO" id="GO:0016282">
    <property type="term" value="C:eukaryotic 43S preinitiation complex"/>
    <property type="evidence" value="ECO:0007669"/>
    <property type="project" value="UniProtKB-UniRule"/>
</dbReference>
<organism evidence="6 7">
    <name type="scientific">Xiphophorus maculatus</name>
    <name type="common">Southern platyfish</name>
    <name type="synonym">Platypoecilus maculatus</name>
    <dbReference type="NCBI Taxonomy" id="8083"/>
    <lineage>
        <taxon>Eukaryota</taxon>
        <taxon>Metazoa</taxon>
        <taxon>Chordata</taxon>
        <taxon>Craniata</taxon>
        <taxon>Vertebrata</taxon>
        <taxon>Euteleostomi</taxon>
        <taxon>Actinopterygii</taxon>
        <taxon>Neopterygii</taxon>
        <taxon>Teleostei</taxon>
        <taxon>Neoteleostei</taxon>
        <taxon>Acanthomorphata</taxon>
        <taxon>Ovalentaria</taxon>
        <taxon>Atherinomorphae</taxon>
        <taxon>Cyprinodontiformes</taxon>
        <taxon>Poeciliidae</taxon>
        <taxon>Poeciliinae</taxon>
        <taxon>Xiphophorus</taxon>
    </lineage>
</organism>
<evidence type="ECO:0000313" key="7">
    <source>
        <dbReference type="Proteomes" id="UP000002852"/>
    </source>
</evidence>